<gene>
    <name evidence="7" type="ORF">J6595_10635</name>
</gene>
<evidence type="ECO:0000256" key="1">
    <source>
        <dbReference type="ARBA" id="ARBA00004947"/>
    </source>
</evidence>
<evidence type="ECO:0000256" key="5">
    <source>
        <dbReference type="ARBA" id="ARBA00033067"/>
    </source>
</evidence>
<keyword evidence="8" id="KW-1185">Reference proteome</keyword>
<evidence type="ECO:0000256" key="3">
    <source>
        <dbReference type="ARBA" id="ARBA00018569"/>
    </source>
</evidence>
<comment type="pathway">
    <text evidence="1">Carbohydrate metabolism; galactose metabolism.</text>
</comment>
<evidence type="ECO:0000313" key="7">
    <source>
        <dbReference type="EMBL" id="MBP0616039.1"/>
    </source>
</evidence>
<feature type="domain" description="NAD-dependent epimerase/dehydratase" evidence="6">
    <location>
        <begin position="2"/>
        <end position="235"/>
    </location>
</feature>
<dbReference type="Pfam" id="PF01370">
    <property type="entry name" value="Epimerase"/>
    <property type="match status" value="1"/>
</dbReference>
<dbReference type="EMBL" id="JAGJCF010000006">
    <property type="protein sequence ID" value="MBP0616039.1"/>
    <property type="molecule type" value="Genomic_DNA"/>
</dbReference>
<sequence length="307" mass="32976">MILVVGGTGFIGRHFLQSLAGSQRLAVTASRNPDRAFLAEHAASIEAVTMSELYRQPDRLAEFSAVVWLAGGNGPAQNVGEPWREMSQTVEPVVEFAHRALRVRPDMHFVYLSSGGTVYGSVCGRLATEDMPLRPISSYGFGKVVAEAALFSIAASHGLKLTVLRPSNPIGAWQVGKQQGVVRSILNAMKTDAPFTIFGDGENLRDYFDARDLAAAIVRTLDMPDQAAGRIFNVGSGQARSVNDIVSLVETVTGQTLNVVRLPGRSVDVKEIVLDTSRIRAELGWAAKIPLKQSVEDMVAGSSVIAD</sequence>
<accession>A0ABS4BJ46</accession>
<protein>
    <recommendedName>
        <fullName evidence="3">UDP-glucose 4-epimerase</fullName>
    </recommendedName>
    <alternativeName>
        <fullName evidence="5">Galactowaldenase</fullName>
    </alternativeName>
    <alternativeName>
        <fullName evidence="4">UDP-galactose 4-epimerase</fullName>
    </alternativeName>
</protein>
<reference evidence="7 8" key="1">
    <citation type="submission" date="2021-04" db="EMBL/GenBank/DDBJ databases">
        <title>Whole genome sequence of Jiella sp. KSK16Y-1.</title>
        <authorList>
            <person name="Tuo L."/>
        </authorList>
    </citation>
    <scope>NUCLEOTIDE SEQUENCE [LARGE SCALE GENOMIC DNA]</scope>
    <source>
        <strain evidence="7 8">KSK16Y-1</strain>
    </source>
</reference>
<dbReference type="Gene3D" id="3.40.50.720">
    <property type="entry name" value="NAD(P)-binding Rossmann-like Domain"/>
    <property type="match status" value="1"/>
</dbReference>
<comment type="similarity">
    <text evidence="2">Belongs to the NAD(P)-dependent epimerase/dehydratase family.</text>
</comment>
<dbReference type="SUPFAM" id="SSF51735">
    <property type="entry name" value="NAD(P)-binding Rossmann-fold domains"/>
    <property type="match status" value="1"/>
</dbReference>
<dbReference type="Proteomes" id="UP000678276">
    <property type="component" value="Unassembled WGS sequence"/>
</dbReference>
<name>A0ABS4BJ46_9HYPH</name>
<dbReference type="InterPro" id="IPR001509">
    <property type="entry name" value="Epimerase_deHydtase"/>
</dbReference>
<dbReference type="InterPro" id="IPR036291">
    <property type="entry name" value="NAD(P)-bd_dom_sf"/>
</dbReference>
<organism evidence="7 8">
    <name type="scientific">Jiella mangrovi</name>
    <dbReference type="NCBI Taxonomy" id="2821407"/>
    <lineage>
        <taxon>Bacteria</taxon>
        <taxon>Pseudomonadati</taxon>
        <taxon>Pseudomonadota</taxon>
        <taxon>Alphaproteobacteria</taxon>
        <taxon>Hyphomicrobiales</taxon>
        <taxon>Aurantimonadaceae</taxon>
        <taxon>Jiella</taxon>
    </lineage>
</organism>
<evidence type="ECO:0000313" key="8">
    <source>
        <dbReference type="Proteomes" id="UP000678276"/>
    </source>
</evidence>
<proteinExistence type="inferred from homology"/>
<evidence type="ECO:0000256" key="4">
    <source>
        <dbReference type="ARBA" id="ARBA00031367"/>
    </source>
</evidence>
<evidence type="ECO:0000256" key="2">
    <source>
        <dbReference type="ARBA" id="ARBA00007637"/>
    </source>
</evidence>
<dbReference type="PANTHER" id="PTHR43725">
    <property type="entry name" value="UDP-GLUCOSE 4-EPIMERASE"/>
    <property type="match status" value="1"/>
</dbReference>
<evidence type="ECO:0000259" key="6">
    <source>
        <dbReference type="Pfam" id="PF01370"/>
    </source>
</evidence>
<dbReference type="RefSeq" id="WP_209594537.1">
    <property type="nucleotide sequence ID" value="NZ_JAGJCF010000006.1"/>
</dbReference>
<comment type="caution">
    <text evidence="7">The sequence shown here is derived from an EMBL/GenBank/DDBJ whole genome shotgun (WGS) entry which is preliminary data.</text>
</comment>